<proteinExistence type="predicted"/>
<name>A0AA88A962_FICCA</name>
<dbReference type="EMBL" id="BTGU01000027">
    <property type="protein sequence ID" value="GMN48244.1"/>
    <property type="molecule type" value="Genomic_DNA"/>
</dbReference>
<feature type="signal peptide" evidence="1">
    <location>
        <begin position="1"/>
        <end position="23"/>
    </location>
</feature>
<gene>
    <name evidence="2" type="ORF">TIFTF001_017419</name>
</gene>
<evidence type="ECO:0000313" key="2">
    <source>
        <dbReference type="EMBL" id="GMN48244.1"/>
    </source>
</evidence>
<keyword evidence="1" id="KW-0732">Signal</keyword>
<sequence>MICLSGAFFIFILILELMTRMLANSSKPKFLDSEFWRRKVFFVAGSDDNSDVAGRFFVNYATSSHDCIDLLDILSIRSGGLCHMLSHLGRLATYLQENFSSVDIGE</sequence>
<reference evidence="2" key="1">
    <citation type="submission" date="2023-07" db="EMBL/GenBank/DDBJ databases">
        <title>draft genome sequence of fig (Ficus carica).</title>
        <authorList>
            <person name="Takahashi T."/>
            <person name="Nishimura K."/>
        </authorList>
    </citation>
    <scope>NUCLEOTIDE SEQUENCE</scope>
</reference>
<organism evidence="2 3">
    <name type="scientific">Ficus carica</name>
    <name type="common">Common fig</name>
    <dbReference type="NCBI Taxonomy" id="3494"/>
    <lineage>
        <taxon>Eukaryota</taxon>
        <taxon>Viridiplantae</taxon>
        <taxon>Streptophyta</taxon>
        <taxon>Embryophyta</taxon>
        <taxon>Tracheophyta</taxon>
        <taxon>Spermatophyta</taxon>
        <taxon>Magnoliopsida</taxon>
        <taxon>eudicotyledons</taxon>
        <taxon>Gunneridae</taxon>
        <taxon>Pentapetalae</taxon>
        <taxon>rosids</taxon>
        <taxon>fabids</taxon>
        <taxon>Rosales</taxon>
        <taxon>Moraceae</taxon>
        <taxon>Ficeae</taxon>
        <taxon>Ficus</taxon>
    </lineage>
</organism>
<dbReference type="Proteomes" id="UP001187192">
    <property type="component" value="Unassembled WGS sequence"/>
</dbReference>
<protein>
    <submittedName>
        <fullName evidence="2">Uncharacterized protein</fullName>
    </submittedName>
</protein>
<evidence type="ECO:0000313" key="3">
    <source>
        <dbReference type="Proteomes" id="UP001187192"/>
    </source>
</evidence>
<evidence type="ECO:0000256" key="1">
    <source>
        <dbReference type="SAM" id="SignalP"/>
    </source>
</evidence>
<keyword evidence="3" id="KW-1185">Reference proteome</keyword>
<accession>A0AA88A962</accession>
<dbReference type="AlphaFoldDB" id="A0AA88A962"/>
<comment type="caution">
    <text evidence="2">The sequence shown here is derived from an EMBL/GenBank/DDBJ whole genome shotgun (WGS) entry which is preliminary data.</text>
</comment>
<feature type="chain" id="PRO_5041727424" evidence="1">
    <location>
        <begin position="24"/>
        <end position="106"/>
    </location>
</feature>